<reference evidence="7 8" key="1">
    <citation type="journal article" date="2019" name="Int. J. Syst. Evol. Microbiol.">
        <title>The Global Catalogue of Microorganisms (GCM) 10K type strain sequencing project: providing services to taxonomists for standard genome sequencing and annotation.</title>
        <authorList>
            <consortium name="The Broad Institute Genomics Platform"/>
            <consortium name="The Broad Institute Genome Sequencing Center for Infectious Disease"/>
            <person name="Wu L."/>
            <person name="Ma J."/>
        </authorList>
    </citation>
    <scope>NUCLEOTIDE SEQUENCE [LARGE SCALE GENOMIC DNA]</scope>
    <source>
        <strain evidence="7 8">JCM 8736</strain>
    </source>
</reference>
<evidence type="ECO:0000256" key="2">
    <source>
        <dbReference type="ARBA" id="ARBA00023125"/>
    </source>
</evidence>
<proteinExistence type="predicted"/>
<evidence type="ECO:0000256" key="5">
    <source>
        <dbReference type="SAM" id="Coils"/>
    </source>
</evidence>
<keyword evidence="8" id="KW-1185">Reference proteome</keyword>
<organism evidence="7 8">
    <name type="scientific">Tetragenococcus solitarius</name>
    <dbReference type="NCBI Taxonomy" id="71453"/>
    <lineage>
        <taxon>Bacteria</taxon>
        <taxon>Bacillati</taxon>
        <taxon>Bacillota</taxon>
        <taxon>Bacilli</taxon>
        <taxon>Lactobacillales</taxon>
        <taxon>Enterococcaceae</taxon>
        <taxon>Tetragenococcus</taxon>
    </lineage>
</organism>
<dbReference type="Pfam" id="PF07739">
    <property type="entry name" value="TipAS"/>
    <property type="match status" value="1"/>
</dbReference>
<evidence type="ECO:0000256" key="4">
    <source>
        <dbReference type="ARBA" id="ARBA00023163"/>
    </source>
</evidence>
<dbReference type="InterPro" id="IPR009061">
    <property type="entry name" value="DNA-bd_dom_put_sf"/>
</dbReference>
<dbReference type="InterPro" id="IPR000551">
    <property type="entry name" value="MerR-type_HTH_dom"/>
</dbReference>
<dbReference type="PANTHER" id="PTHR30204:SF90">
    <property type="entry name" value="HTH-TYPE TRANSCRIPTIONAL ACTIVATOR MTA"/>
    <property type="match status" value="1"/>
</dbReference>
<dbReference type="Gene3D" id="1.10.1660.10">
    <property type="match status" value="1"/>
</dbReference>
<dbReference type="RefSeq" id="WP_068709108.1">
    <property type="nucleotide sequence ID" value="NZ_BAAAXQ010000077.1"/>
</dbReference>
<dbReference type="SUPFAM" id="SSF46955">
    <property type="entry name" value="Putative DNA-binding domain"/>
    <property type="match status" value="1"/>
</dbReference>
<protein>
    <submittedName>
        <fullName evidence="7">MerR family transcriptional regulator</fullName>
    </submittedName>
</protein>
<feature type="coiled-coil region" evidence="5">
    <location>
        <begin position="77"/>
        <end position="104"/>
    </location>
</feature>
<gene>
    <name evidence="7" type="ORF">GCM10019998_23370</name>
</gene>
<keyword evidence="4" id="KW-0804">Transcription</keyword>
<dbReference type="Proteomes" id="UP001501577">
    <property type="component" value="Unassembled WGS sequence"/>
</dbReference>
<evidence type="ECO:0000313" key="7">
    <source>
        <dbReference type="EMBL" id="GAA3026195.1"/>
    </source>
</evidence>
<keyword evidence="3" id="KW-0010">Activator</keyword>
<dbReference type="InterPro" id="IPR047057">
    <property type="entry name" value="MerR_fam"/>
</dbReference>
<dbReference type="CDD" id="cd01106">
    <property type="entry name" value="HTH_TipAL-Mta"/>
    <property type="match status" value="1"/>
</dbReference>
<dbReference type="SUPFAM" id="SSF89082">
    <property type="entry name" value="Antibiotic binding domain of TipA-like multidrug resistance regulators"/>
    <property type="match status" value="1"/>
</dbReference>
<comment type="caution">
    <text evidence="7">The sequence shown here is derived from an EMBL/GenBank/DDBJ whole genome shotgun (WGS) entry which is preliminary data.</text>
</comment>
<name>A0ABN3YDD0_9ENTE</name>
<dbReference type="Gene3D" id="1.10.490.50">
    <property type="entry name" value="Antibiotic binding domain of TipA-like multidrug resistance regulators"/>
    <property type="match status" value="1"/>
</dbReference>
<feature type="domain" description="HTH merR-type" evidence="6">
    <location>
        <begin position="1"/>
        <end position="71"/>
    </location>
</feature>
<evidence type="ECO:0000256" key="3">
    <source>
        <dbReference type="ARBA" id="ARBA00023159"/>
    </source>
</evidence>
<dbReference type="PROSITE" id="PS50937">
    <property type="entry name" value="HTH_MERR_2"/>
    <property type="match status" value="1"/>
</dbReference>
<dbReference type="PANTHER" id="PTHR30204">
    <property type="entry name" value="REDOX-CYCLING DRUG-SENSING TRANSCRIPTIONAL ACTIVATOR SOXR"/>
    <property type="match status" value="1"/>
</dbReference>
<dbReference type="InterPro" id="IPR012925">
    <property type="entry name" value="TipAS_dom"/>
</dbReference>
<evidence type="ECO:0000256" key="1">
    <source>
        <dbReference type="ARBA" id="ARBA00023015"/>
    </source>
</evidence>
<dbReference type="SMART" id="SM00422">
    <property type="entry name" value="HTH_MERR"/>
    <property type="match status" value="1"/>
</dbReference>
<keyword evidence="2" id="KW-0238">DNA-binding</keyword>
<evidence type="ECO:0000313" key="8">
    <source>
        <dbReference type="Proteomes" id="UP001501577"/>
    </source>
</evidence>
<dbReference type="InterPro" id="IPR036244">
    <property type="entry name" value="TipA-like_antibiotic-bd"/>
</dbReference>
<accession>A0ABN3YDD0</accession>
<sequence>MEYTIKQVADIAGISTRTLRYYDQIALLKPASISEAGYRIYSDDEIDRLQQILLYRSLGMQLKQIQSILDNPRFHALTALEEHQQNLEAEKEKIEQLLITVKKTIQSKKGEIKMSAEEKFEGFKKERLNENEKLYGKEIREKYGKETIEKSNKKFMNLSQEDFQKMQEAENELFVRLDQLAQSKDLESQAAKEVYRLHKQWLSYTWPNYSAKAHRGLVQMYLADDRFAKYYNERAEKEVVSLLHDVVMKYAEDE</sequence>
<keyword evidence="1" id="KW-0805">Transcription regulation</keyword>
<evidence type="ECO:0000259" key="6">
    <source>
        <dbReference type="PROSITE" id="PS50937"/>
    </source>
</evidence>
<dbReference type="PRINTS" id="PR00040">
    <property type="entry name" value="HTHMERR"/>
</dbReference>
<dbReference type="Pfam" id="PF13411">
    <property type="entry name" value="MerR_1"/>
    <property type="match status" value="1"/>
</dbReference>
<dbReference type="EMBL" id="BAAAXQ010000077">
    <property type="protein sequence ID" value="GAA3026195.1"/>
    <property type="molecule type" value="Genomic_DNA"/>
</dbReference>
<keyword evidence="5" id="KW-0175">Coiled coil</keyword>